<keyword evidence="3" id="KW-0378">Hydrolase</keyword>
<evidence type="ECO:0000259" key="5">
    <source>
        <dbReference type="Pfam" id="PF16874"/>
    </source>
</evidence>
<keyword evidence="4" id="KW-0326">Glycosidase</keyword>
<dbReference type="PANTHER" id="PTHR43053">
    <property type="entry name" value="GLYCOSIDASE FAMILY 31"/>
    <property type="match status" value="1"/>
</dbReference>
<dbReference type="EC" id="3.2.1.22" evidence="2"/>
<dbReference type="Pfam" id="PF16875">
    <property type="entry name" value="Glyco_hydro_36N"/>
    <property type="match status" value="1"/>
</dbReference>
<comment type="catalytic activity">
    <reaction evidence="1">
        <text>Hydrolysis of terminal, non-reducing alpha-D-galactose residues in alpha-D-galactosides, including galactose oligosaccharides, galactomannans and galactolipids.</text>
        <dbReference type="EC" id="3.2.1.22"/>
    </reaction>
</comment>
<dbReference type="Gene3D" id="3.20.20.70">
    <property type="entry name" value="Aldolase class I"/>
    <property type="match status" value="1"/>
</dbReference>
<dbReference type="PANTHER" id="PTHR43053:SF3">
    <property type="entry name" value="ALPHA-GALACTOSIDASE C-RELATED"/>
    <property type="match status" value="1"/>
</dbReference>
<evidence type="ECO:0000313" key="8">
    <source>
        <dbReference type="Proteomes" id="UP000619260"/>
    </source>
</evidence>
<dbReference type="AlphaFoldDB" id="A0A8J3YMN1"/>
<evidence type="ECO:0000256" key="4">
    <source>
        <dbReference type="ARBA" id="ARBA00023295"/>
    </source>
</evidence>
<dbReference type="CDD" id="cd14791">
    <property type="entry name" value="GH36"/>
    <property type="match status" value="1"/>
</dbReference>
<accession>A0A8J3YMN1</accession>
<protein>
    <recommendedName>
        <fullName evidence="2">alpha-galactosidase</fullName>
        <ecNumber evidence="2">3.2.1.22</ecNumber>
    </recommendedName>
</protein>
<dbReference type="EMBL" id="BOPF01000012">
    <property type="protein sequence ID" value="GIJ46665.1"/>
    <property type="molecule type" value="Genomic_DNA"/>
</dbReference>
<dbReference type="RefSeq" id="WP_203900191.1">
    <property type="nucleotide sequence ID" value="NZ_BOPF01000012.1"/>
</dbReference>
<dbReference type="InterPro" id="IPR013785">
    <property type="entry name" value="Aldolase_TIM"/>
</dbReference>
<comment type="caution">
    <text evidence="7">The sequence shown here is derived from an EMBL/GenBank/DDBJ whole genome shotgun (WGS) entry which is preliminary data.</text>
</comment>
<gene>
    <name evidence="7" type="primary">galA_2</name>
    <name evidence="7" type="ORF">Val02_35510</name>
</gene>
<dbReference type="InterPro" id="IPR031705">
    <property type="entry name" value="Glyco_hydro_36_C"/>
</dbReference>
<evidence type="ECO:0000259" key="6">
    <source>
        <dbReference type="Pfam" id="PF16875"/>
    </source>
</evidence>
<dbReference type="InterPro" id="IPR050985">
    <property type="entry name" value="Alpha-glycosidase_related"/>
</dbReference>
<dbReference type="InterPro" id="IPR017853">
    <property type="entry name" value="GH"/>
</dbReference>
<proteinExistence type="predicted"/>
<dbReference type="Pfam" id="PF02065">
    <property type="entry name" value="Melibiase"/>
    <property type="match status" value="1"/>
</dbReference>
<dbReference type="SUPFAM" id="SSF51445">
    <property type="entry name" value="(Trans)glycosidases"/>
    <property type="match status" value="1"/>
</dbReference>
<dbReference type="Proteomes" id="UP000619260">
    <property type="component" value="Unassembled WGS sequence"/>
</dbReference>
<name>A0A8J3YMN1_9ACTN</name>
<dbReference type="PRINTS" id="PR00743">
    <property type="entry name" value="GLHYDRLASE36"/>
</dbReference>
<dbReference type="InterPro" id="IPR031704">
    <property type="entry name" value="Glyco_hydro_36_N"/>
</dbReference>
<dbReference type="Gene3D" id="2.60.40.1180">
    <property type="entry name" value="Golgi alpha-mannosidase II"/>
    <property type="match status" value="1"/>
</dbReference>
<evidence type="ECO:0000313" key="7">
    <source>
        <dbReference type="EMBL" id="GIJ46665.1"/>
    </source>
</evidence>
<dbReference type="GO" id="GO:0016052">
    <property type="term" value="P:carbohydrate catabolic process"/>
    <property type="evidence" value="ECO:0007669"/>
    <property type="project" value="InterPro"/>
</dbReference>
<dbReference type="FunFam" id="3.20.20.70:FF:000118">
    <property type="entry name" value="Alpha-galactosidase"/>
    <property type="match status" value="1"/>
</dbReference>
<evidence type="ECO:0000256" key="2">
    <source>
        <dbReference type="ARBA" id="ARBA00012755"/>
    </source>
</evidence>
<dbReference type="Gene3D" id="2.70.98.60">
    <property type="entry name" value="alpha-galactosidase from lactobacil brevis"/>
    <property type="match status" value="1"/>
</dbReference>
<feature type="domain" description="Glycosyl hydrolase family 36 N-terminal" evidence="6">
    <location>
        <begin position="22"/>
        <end position="240"/>
    </location>
</feature>
<dbReference type="InterPro" id="IPR013780">
    <property type="entry name" value="Glyco_hydro_b"/>
</dbReference>
<dbReference type="Pfam" id="PF16874">
    <property type="entry name" value="Glyco_hydro_36C"/>
    <property type="match status" value="1"/>
</dbReference>
<evidence type="ECO:0000256" key="1">
    <source>
        <dbReference type="ARBA" id="ARBA00001255"/>
    </source>
</evidence>
<reference evidence="7" key="1">
    <citation type="submission" date="2021-01" db="EMBL/GenBank/DDBJ databases">
        <title>Whole genome shotgun sequence of Virgisporangium aliadipatigenens NBRC 105644.</title>
        <authorList>
            <person name="Komaki H."/>
            <person name="Tamura T."/>
        </authorList>
    </citation>
    <scope>NUCLEOTIDE SEQUENCE</scope>
    <source>
        <strain evidence="7">NBRC 105644</strain>
    </source>
</reference>
<dbReference type="InterPro" id="IPR038417">
    <property type="entry name" value="Alpga-gal_N_sf"/>
</dbReference>
<dbReference type="GO" id="GO:0004557">
    <property type="term" value="F:alpha-galactosidase activity"/>
    <property type="evidence" value="ECO:0007669"/>
    <property type="project" value="UniProtKB-EC"/>
</dbReference>
<evidence type="ECO:0000256" key="3">
    <source>
        <dbReference type="ARBA" id="ARBA00022801"/>
    </source>
</evidence>
<feature type="domain" description="Glycosyl hydrolase family 36 C-terminal" evidence="5">
    <location>
        <begin position="593"/>
        <end position="673"/>
    </location>
</feature>
<sequence>MLIQLRSAGTGLVLDARGPHPPAIVHFGRDLGDVDPVSLVDALVPAVPPSAMDLPLRLSLLAGPDQGWTGRPAVGGASAWRLALVSRPSPVSVTTESRSGPLVLHTSIELTAQGLLRLRHRLTNTGDAPFTPSTVDMLLPVPDRARELMDFSGVWSYERRPQRMPLRDGVWLRETRHGRPGHDDPYLMMLGTPGFGFDSGEIWAVHLAWSGDKRVFAERSPLGRAVLGCGELLGPGEIVLGPGESYESPWAVAGWSDSGIDGLSARFHAEIRAVKRPIPRPVVLNTWEAVYFDQSMERLRPLVDAAAEVGVERFVLDDGWFTGRTDDRRALGDWTVDPERWPDGLHPLVNAVRERGMEFGLWVEPEMVSPDSALARAHPDWLLGPPDALTWRHQRVLDLAEPGAWQYVLDSLNALLSEYPIAYLKWDQNRDLLLEGVSHRQTTALYRLLAALRARHPHVEIESCASGGARVDLGILEHVDRFWTSDTNDPLERQRIQRWTGVLVPPEYLGAHVGAPTAHITGRRTDLGFRLATALFGGAGIEWDLTTADDSDRRAVAAWVALYKELRPLLHTGTVVRTALPGGDDPERLLHGVVAADRTQAVYAYVTMRASASALPAPIRFPGLDPDRTYTVRPLAVGAAPRTVQAAPPGWVERGDVTLPGRVLAEVGIAAPLLTPERALVLRVCAVA</sequence>
<dbReference type="InterPro" id="IPR002252">
    <property type="entry name" value="Glyco_hydro_36"/>
</dbReference>
<keyword evidence="8" id="KW-1185">Reference proteome</keyword>
<organism evidence="7 8">
    <name type="scientific">Virgisporangium aliadipatigenens</name>
    <dbReference type="NCBI Taxonomy" id="741659"/>
    <lineage>
        <taxon>Bacteria</taxon>
        <taxon>Bacillati</taxon>
        <taxon>Actinomycetota</taxon>
        <taxon>Actinomycetes</taxon>
        <taxon>Micromonosporales</taxon>
        <taxon>Micromonosporaceae</taxon>
        <taxon>Virgisporangium</taxon>
    </lineage>
</organism>